<keyword evidence="13 18" id="KW-0472">Membrane</keyword>
<comment type="function">
    <text evidence="18">Functions as a component of the nuclear pore complex (NPC).</text>
</comment>
<evidence type="ECO:0000256" key="2">
    <source>
        <dbReference type="ARBA" id="ARBA00009510"/>
    </source>
</evidence>
<dbReference type="EMBL" id="VYZU01035830">
    <property type="protein sequence ID" value="NXY85047.1"/>
    <property type="molecule type" value="Genomic_DNA"/>
</dbReference>
<evidence type="ECO:0000256" key="11">
    <source>
        <dbReference type="ARBA" id="ARBA00023010"/>
    </source>
</evidence>
<dbReference type="Gene3D" id="1.10.3450.20">
    <property type="match status" value="1"/>
</dbReference>
<dbReference type="GO" id="GO:0000973">
    <property type="term" value="P:post-transcriptional tethering of RNA polymerase II gene DNA at nuclear periphery"/>
    <property type="evidence" value="ECO:0007669"/>
    <property type="project" value="TreeGrafter"/>
</dbReference>
<reference evidence="19 20" key="1">
    <citation type="submission" date="2020-02" db="EMBL/GenBank/DDBJ databases">
        <title>Bird 10,000 Genomes (B10K) Project - Family phase.</title>
        <authorList>
            <person name="Zhang G."/>
        </authorList>
    </citation>
    <scope>NUCLEOTIDE SEQUENCE [LARGE SCALE GENOMIC DNA]</scope>
    <source>
        <strain evidence="19">B10K-DU-013-51</strain>
        <tissue evidence="19">Mixed tissue sample</tissue>
    </source>
</reference>
<evidence type="ECO:0000256" key="4">
    <source>
        <dbReference type="ARBA" id="ARBA00022454"/>
    </source>
</evidence>
<evidence type="ECO:0000256" key="6">
    <source>
        <dbReference type="ARBA" id="ARBA00022553"/>
    </source>
</evidence>
<evidence type="ECO:0000256" key="1">
    <source>
        <dbReference type="ARBA" id="ARBA00004629"/>
    </source>
</evidence>
<protein>
    <recommendedName>
        <fullName evidence="18">Nuclear pore complex protein</fullName>
    </recommendedName>
</protein>
<keyword evidence="20" id="KW-1185">Reference proteome</keyword>
<feature type="non-terminal residue" evidence="19">
    <location>
        <position position="898"/>
    </location>
</feature>
<evidence type="ECO:0000256" key="9">
    <source>
        <dbReference type="ARBA" id="ARBA00022927"/>
    </source>
</evidence>
<evidence type="ECO:0000256" key="12">
    <source>
        <dbReference type="ARBA" id="ARBA00023132"/>
    </source>
</evidence>
<comment type="subcellular location">
    <subcellularLocation>
        <location evidence="1">Chromosome</location>
        <location evidence="1">Centromere</location>
        <location evidence="1">Kinetochore</location>
    </subcellularLocation>
    <subcellularLocation>
        <location evidence="18">Nucleus</location>
        <location evidence="18">Nuclear pore complex</location>
    </subcellularLocation>
    <subcellularLocation>
        <location evidence="18">Nucleus membrane</location>
    </subcellularLocation>
</comment>
<dbReference type="AlphaFoldDB" id="A0A7L4N4R1"/>
<dbReference type="FunFam" id="1.10.3450.20:FF:000001">
    <property type="entry name" value="Nuclear pore complex protein"/>
    <property type="match status" value="1"/>
</dbReference>
<keyword evidence="5" id="KW-0488">Methylation</keyword>
<evidence type="ECO:0000256" key="3">
    <source>
        <dbReference type="ARBA" id="ARBA00022448"/>
    </source>
</evidence>
<evidence type="ECO:0000256" key="17">
    <source>
        <dbReference type="ARBA" id="ARBA00063956"/>
    </source>
</evidence>
<dbReference type="GO" id="GO:0031965">
    <property type="term" value="C:nuclear membrane"/>
    <property type="evidence" value="ECO:0007669"/>
    <property type="project" value="UniProtKB-SubCell"/>
</dbReference>
<dbReference type="FunFam" id="1.20.190.50:FF:000001">
    <property type="entry name" value="Nuclear pore complex protein"/>
    <property type="match status" value="1"/>
</dbReference>
<gene>
    <name evidence="19" type="primary">Nup107</name>
    <name evidence="19" type="ORF">CEYCYA_R02772</name>
</gene>
<dbReference type="PANTHER" id="PTHR13003">
    <property type="entry name" value="NUP107-RELATED"/>
    <property type="match status" value="1"/>
</dbReference>
<comment type="similarity">
    <text evidence="2 18">Belongs to the nucleoporin Nup84/Nup107 family.</text>
</comment>
<dbReference type="GO" id="GO:0031080">
    <property type="term" value="C:nuclear pore outer ring"/>
    <property type="evidence" value="ECO:0007669"/>
    <property type="project" value="TreeGrafter"/>
</dbReference>
<dbReference type="GO" id="GO:0006406">
    <property type="term" value="P:mRNA export from nucleus"/>
    <property type="evidence" value="ECO:0007669"/>
    <property type="project" value="TreeGrafter"/>
</dbReference>
<evidence type="ECO:0000256" key="7">
    <source>
        <dbReference type="ARBA" id="ARBA00022816"/>
    </source>
</evidence>
<name>A0A7L4N4R1_9AVES</name>
<evidence type="ECO:0000256" key="18">
    <source>
        <dbReference type="RuleBase" id="RU365072"/>
    </source>
</evidence>
<feature type="non-terminal residue" evidence="19">
    <location>
        <position position="1"/>
    </location>
</feature>
<keyword evidence="12 18" id="KW-0906">Nuclear pore complex</keyword>
<keyword evidence="7" id="KW-0509">mRNA transport</keyword>
<evidence type="ECO:0000313" key="20">
    <source>
        <dbReference type="Proteomes" id="UP000586704"/>
    </source>
</evidence>
<keyword evidence="8" id="KW-0995">Kinetochore</keyword>
<keyword evidence="11 18" id="KW-0811">Translocation</keyword>
<dbReference type="Gene3D" id="1.20.190.50">
    <property type="match status" value="1"/>
</dbReference>
<organism evidence="19 20">
    <name type="scientific">Ceyx cyanopectus</name>
    <name type="common">Indigo-banded kingfisher</name>
    <dbReference type="NCBI Taxonomy" id="390723"/>
    <lineage>
        <taxon>Eukaryota</taxon>
        <taxon>Metazoa</taxon>
        <taxon>Chordata</taxon>
        <taxon>Craniata</taxon>
        <taxon>Vertebrata</taxon>
        <taxon>Euteleostomi</taxon>
        <taxon>Archelosauria</taxon>
        <taxon>Archosauria</taxon>
        <taxon>Dinosauria</taxon>
        <taxon>Saurischia</taxon>
        <taxon>Theropoda</taxon>
        <taxon>Coelurosauria</taxon>
        <taxon>Aves</taxon>
        <taxon>Neognathae</taxon>
        <taxon>Neoaves</taxon>
        <taxon>Telluraves</taxon>
        <taxon>Coraciimorphae</taxon>
        <taxon>Coraciiformes</taxon>
        <taxon>Alcedinidae</taxon>
        <taxon>Ceyx</taxon>
    </lineage>
</organism>
<keyword evidence="15" id="KW-0137">Centromere</keyword>
<dbReference type="Proteomes" id="UP000586704">
    <property type="component" value="Unassembled WGS sequence"/>
</dbReference>
<comment type="subunit">
    <text evidence="17">Part of the nuclear pore complex (NPC). Forms part of the Nup160 subcomplex in the nuclear pore which is composed of NUP160, NUP133, NUP107 and Nup96; this complex plays a role in RNA export and in tethering Nup98 and NUP153 to the nucleus. Does not interact with TPR. Interacts with ZNF106.</text>
</comment>
<keyword evidence="9" id="KW-0653">Protein transport</keyword>
<evidence type="ECO:0000256" key="13">
    <source>
        <dbReference type="ARBA" id="ARBA00023136"/>
    </source>
</evidence>
<keyword evidence="6" id="KW-0597">Phosphoprotein</keyword>
<evidence type="ECO:0000256" key="16">
    <source>
        <dbReference type="ARBA" id="ARBA00056880"/>
    </source>
</evidence>
<evidence type="ECO:0000256" key="14">
    <source>
        <dbReference type="ARBA" id="ARBA00023242"/>
    </source>
</evidence>
<keyword evidence="4" id="KW-0158">Chromosome</keyword>
<keyword evidence="3 18" id="KW-0813">Transport</keyword>
<dbReference type="OrthoDB" id="3098at2759"/>
<dbReference type="Pfam" id="PF04121">
    <property type="entry name" value="Nup84_Nup100"/>
    <property type="match status" value="1"/>
</dbReference>
<dbReference type="GO" id="GO:0006606">
    <property type="term" value="P:protein import into nucleus"/>
    <property type="evidence" value="ECO:0007669"/>
    <property type="project" value="TreeGrafter"/>
</dbReference>
<accession>A0A7L4N4R1</accession>
<keyword evidence="10" id="KW-0007">Acetylation</keyword>
<dbReference type="InterPro" id="IPR007252">
    <property type="entry name" value="Nup84/Nup107"/>
</dbReference>
<evidence type="ECO:0000256" key="5">
    <source>
        <dbReference type="ARBA" id="ARBA00022481"/>
    </source>
</evidence>
<evidence type="ECO:0000256" key="10">
    <source>
        <dbReference type="ARBA" id="ARBA00022990"/>
    </source>
</evidence>
<proteinExistence type="inferred from homology"/>
<evidence type="ECO:0000256" key="8">
    <source>
        <dbReference type="ARBA" id="ARBA00022838"/>
    </source>
</evidence>
<evidence type="ECO:0000313" key="19">
    <source>
        <dbReference type="EMBL" id="NXY85047.1"/>
    </source>
</evidence>
<comment type="function">
    <text evidence="16">Plays a role in the nuclear pore complex (NPC) assembly and/or maintenance. Required for the assembly of peripheral proteins into the NPC. May anchor NUP62 to the NPC. Involved in nephrogenesis.</text>
</comment>
<keyword evidence="14 18" id="KW-0539">Nucleus</keyword>
<dbReference type="GO" id="GO:0000776">
    <property type="term" value="C:kinetochore"/>
    <property type="evidence" value="ECO:0007669"/>
    <property type="project" value="UniProtKB-KW"/>
</dbReference>
<evidence type="ECO:0000256" key="15">
    <source>
        <dbReference type="ARBA" id="ARBA00023328"/>
    </source>
</evidence>
<comment type="caution">
    <text evidence="19">The sequence shown here is derived from an EMBL/GenBank/DDBJ whole genome shotgun (WGS) entry which is preliminary data.</text>
</comment>
<dbReference type="GO" id="GO:0017056">
    <property type="term" value="F:structural constituent of nuclear pore"/>
    <property type="evidence" value="ECO:0007669"/>
    <property type="project" value="UniProtKB-UniRule"/>
</dbReference>
<dbReference type="PANTHER" id="PTHR13003:SF2">
    <property type="entry name" value="NUCLEAR PORE COMPLEX PROTEIN NUP107"/>
    <property type="match status" value="1"/>
</dbReference>
<sequence length="898" mass="103413">AVLTSLDDSVGNMTPRGQLLFQTPGSLLRQPGTALTRSSMKPSDMSAVLGTGAKSPLILPTSGLLGNLSLLDESNWTMALSPQQTGMFASVDTSTMTEDVTMSAVLLREDDPGEAATMSMYSAFLHSFLKHTSTTIFDLVDEYESICNSQVNILGKIVYRATPGQQKFSKTASVLWLLKQEMVTWRLLSSLYRDRIQSALEDETAFDVTVLTDSEKTHVDNLFQKDSLVRQSQLVVDWLESIAKDEIGDFSDNIEFYAKSVYWENTLHSLKQRQLNTYMGSTRALVTELDPDAPIRQKLPLDDLDQEDDVRLLKYLFTLIRAGMTDEAQRLCKRCGQAWRAATLEGWKLYHDPNKNGVISYYYPLHVGNEVEPVQGNPYRCIWKVSCWRMAEEEQFNRYERAIYAALSGNLKQLLPVCDTWEDTVWAYFRVMVDTLVEQEIRTSPIATAEEMEELPRDYLETNWTSQKVFEELQATDKKRVIEENQEHYHVIQKFIILGDVDGLMEEFSRWLFRDRSVLPGHLLRFMTHLILFFRMVGLPAKEEVSVEVLKTYIQRMISEKHTDLIAFYVSHLPPELAIAQYALFLEDVTESDHRHHFLELAKDAGLDVAAITKTVVENIRKKDTGDFTHHDHMLDMGTTEVDRLKIDVIDWLVFDPAQRAEALKQSNAIMRKFLASKKHEAAKDVFLKIPQDSIAEIYNQWEELGMDSSLPPEDDNAIREHLCIRAYLEAHEAFNEWFKHMNSAPQKPSLLPEASFTEKVAHEHKEKKYEMDYGIWKGLLDALTANVKEKMYNVLLFVDGGWMVDVRKDTREDPERRQQMIFLRKQCLPMLCFLLHTVLHSTGQFQECLRLADTVASERHRLYAVFSKEELRKLLQKLRESSLMLLDQDLDPLGYEM</sequence>